<gene>
    <name evidence="2" type="ORF">MELIAE_LOCUS9834</name>
</gene>
<protein>
    <submittedName>
        <fullName evidence="2">Uncharacterized protein</fullName>
    </submittedName>
</protein>
<sequence>MMALRILPILQVIITLCMQSTFAVPIYGTKRYGQSYRMTPYYPMVRSTRHPTNYPEVYPSTGNYDEYYTPDGLPIYYPKTSKYEVYQAVMPYYYQERPLSHYNYYYDDPYATLQEELLAETEREEREDSQPIGHEVMYQKDYEHERDDTDDTRVAFLQNLILTQMYNDKERAKQQKPQGYDGYDYDLQQYDEPYYSDEDKDVDDLKELARNQNKNQQIPKQTNEYLPHWYNKKPSQKVVANLFNTEAKRGNVNQQNQQKEVKHNERKMIFKVTPTEQPIVEGTSKGEGQKEIVMMRPATPVRNPFSNQVLEMMSKSDDKKKRSPSVYDTIKKMLEMEKSLENKQQSNQQLRPTMKKRIISSEDSLIKQLTVLKKAQ</sequence>
<accession>A0A9P0BBL0</accession>
<keyword evidence="3" id="KW-1185">Reference proteome</keyword>
<evidence type="ECO:0000256" key="1">
    <source>
        <dbReference type="SAM" id="SignalP"/>
    </source>
</evidence>
<dbReference type="AlphaFoldDB" id="A0A9P0BBL0"/>
<evidence type="ECO:0000313" key="2">
    <source>
        <dbReference type="EMBL" id="CAH0559978.1"/>
    </source>
</evidence>
<feature type="signal peptide" evidence="1">
    <location>
        <begin position="1"/>
        <end position="23"/>
    </location>
</feature>
<feature type="chain" id="PRO_5040292374" evidence="1">
    <location>
        <begin position="24"/>
        <end position="376"/>
    </location>
</feature>
<dbReference type="Proteomes" id="UP001154078">
    <property type="component" value="Chromosome 7"/>
</dbReference>
<organism evidence="2 3">
    <name type="scientific">Brassicogethes aeneus</name>
    <name type="common">Rape pollen beetle</name>
    <name type="synonym">Meligethes aeneus</name>
    <dbReference type="NCBI Taxonomy" id="1431903"/>
    <lineage>
        <taxon>Eukaryota</taxon>
        <taxon>Metazoa</taxon>
        <taxon>Ecdysozoa</taxon>
        <taxon>Arthropoda</taxon>
        <taxon>Hexapoda</taxon>
        <taxon>Insecta</taxon>
        <taxon>Pterygota</taxon>
        <taxon>Neoptera</taxon>
        <taxon>Endopterygota</taxon>
        <taxon>Coleoptera</taxon>
        <taxon>Polyphaga</taxon>
        <taxon>Cucujiformia</taxon>
        <taxon>Nitidulidae</taxon>
        <taxon>Meligethinae</taxon>
        <taxon>Brassicogethes</taxon>
    </lineage>
</organism>
<evidence type="ECO:0000313" key="3">
    <source>
        <dbReference type="Proteomes" id="UP001154078"/>
    </source>
</evidence>
<name>A0A9P0BBL0_BRAAE</name>
<dbReference type="OrthoDB" id="6604460at2759"/>
<proteinExistence type="predicted"/>
<keyword evidence="1" id="KW-0732">Signal</keyword>
<reference evidence="2" key="1">
    <citation type="submission" date="2021-12" db="EMBL/GenBank/DDBJ databases">
        <authorList>
            <person name="King R."/>
        </authorList>
    </citation>
    <scope>NUCLEOTIDE SEQUENCE</scope>
</reference>
<dbReference type="EMBL" id="OV121138">
    <property type="protein sequence ID" value="CAH0559978.1"/>
    <property type="molecule type" value="Genomic_DNA"/>
</dbReference>